<dbReference type="InterPro" id="IPR029787">
    <property type="entry name" value="Nucleotide_cyclase"/>
</dbReference>
<reference evidence="2 3" key="1">
    <citation type="submission" date="2013-09" db="EMBL/GenBank/DDBJ databases">
        <title>Biodegradation of hydrocarbons in the deep terrestrial subsurface : characterization of a microbial consortium composed of two Desulfotomaculum species originating from a deep geological formation.</title>
        <authorList>
            <person name="Aullo T."/>
            <person name="Berlendis S."/>
            <person name="Lascourreges J.-F."/>
            <person name="Dessort D."/>
            <person name="Saint-Laurent S."/>
            <person name="Schraauwers B."/>
            <person name="Mas J."/>
            <person name="Magot M."/>
            <person name="Ranchou-Peyruse A."/>
        </authorList>
    </citation>
    <scope>NUCLEOTIDE SEQUENCE [LARGE SCALE GENOMIC DNA]</scope>
    <source>
        <strain evidence="2 3">Bs107</strain>
    </source>
</reference>
<dbReference type="GO" id="GO:0005886">
    <property type="term" value="C:plasma membrane"/>
    <property type="evidence" value="ECO:0007669"/>
    <property type="project" value="TreeGrafter"/>
</dbReference>
<dbReference type="Gene3D" id="3.30.70.270">
    <property type="match status" value="1"/>
</dbReference>
<proteinExistence type="predicted"/>
<dbReference type="EMBL" id="AWQQ01000020">
    <property type="protein sequence ID" value="PHJ39426.1"/>
    <property type="molecule type" value="Genomic_DNA"/>
</dbReference>
<dbReference type="InterPro" id="IPR050469">
    <property type="entry name" value="Diguanylate_Cyclase"/>
</dbReference>
<evidence type="ECO:0000313" key="2">
    <source>
        <dbReference type="EMBL" id="PHJ39426.1"/>
    </source>
</evidence>
<dbReference type="RefSeq" id="WP_180260950.1">
    <property type="nucleotide sequence ID" value="NZ_AWQQ01000020.1"/>
</dbReference>
<name>A0A2C6MIW6_9FIRM</name>
<dbReference type="PROSITE" id="PS50887">
    <property type="entry name" value="GGDEF"/>
    <property type="match status" value="1"/>
</dbReference>
<organism evidence="2 3">
    <name type="scientific">Desulforamulus profundi</name>
    <dbReference type="NCBI Taxonomy" id="1383067"/>
    <lineage>
        <taxon>Bacteria</taxon>
        <taxon>Bacillati</taxon>
        <taxon>Bacillota</taxon>
        <taxon>Clostridia</taxon>
        <taxon>Eubacteriales</taxon>
        <taxon>Peptococcaceae</taxon>
        <taxon>Desulforamulus</taxon>
    </lineage>
</organism>
<dbReference type="CDD" id="cd01949">
    <property type="entry name" value="GGDEF"/>
    <property type="match status" value="1"/>
</dbReference>
<dbReference type="SUPFAM" id="SSF55073">
    <property type="entry name" value="Nucleotide cyclase"/>
    <property type="match status" value="1"/>
</dbReference>
<dbReference type="AlphaFoldDB" id="A0A2C6MIW6"/>
<comment type="caution">
    <text evidence="2">The sequence shown here is derived from an EMBL/GenBank/DDBJ whole genome shotgun (WGS) entry which is preliminary data.</text>
</comment>
<dbReference type="NCBIfam" id="TIGR00254">
    <property type="entry name" value="GGDEF"/>
    <property type="match status" value="1"/>
</dbReference>
<accession>A0A2C6MIW6</accession>
<sequence>MSKGANIFQPFKKINDRFGHQVGDQVLARVAEVMKQTVRKGDSVARYGGEEFVLTLPGADKQAAFEVAEKIRQAVENVTWNGSLKVTVSAGVASFPGDGQDPAELLRHADQALYRAKAGGRNRVLTFHALSCLNQA</sequence>
<dbReference type="Pfam" id="PF00990">
    <property type="entry name" value="GGDEF"/>
    <property type="match status" value="1"/>
</dbReference>
<protein>
    <recommendedName>
        <fullName evidence="1">GGDEF domain-containing protein</fullName>
    </recommendedName>
</protein>
<dbReference type="PANTHER" id="PTHR45138">
    <property type="entry name" value="REGULATORY COMPONENTS OF SENSORY TRANSDUCTION SYSTEM"/>
    <property type="match status" value="1"/>
</dbReference>
<dbReference type="PANTHER" id="PTHR45138:SF9">
    <property type="entry name" value="DIGUANYLATE CYCLASE DGCM-RELATED"/>
    <property type="match status" value="1"/>
</dbReference>
<dbReference type="Proteomes" id="UP000222564">
    <property type="component" value="Unassembled WGS sequence"/>
</dbReference>
<dbReference type="InterPro" id="IPR000160">
    <property type="entry name" value="GGDEF_dom"/>
</dbReference>
<dbReference type="SMART" id="SM00267">
    <property type="entry name" value="GGDEF"/>
    <property type="match status" value="1"/>
</dbReference>
<dbReference type="GO" id="GO:1902201">
    <property type="term" value="P:negative regulation of bacterial-type flagellum-dependent cell motility"/>
    <property type="evidence" value="ECO:0007669"/>
    <property type="project" value="TreeGrafter"/>
</dbReference>
<dbReference type="GO" id="GO:0052621">
    <property type="term" value="F:diguanylate cyclase activity"/>
    <property type="evidence" value="ECO:0007669"/>
    <property type="project" value="TreeGrafter"/>
</dbReference>
<evidence type="ECO:0000313" key="3">
    <source>
        <dbReference type="Proteomes" id="UP000222564"/>
    </source>
</evidence>
<gene>
    <name evidence="2" type="ORF">P378_03190</name>
</gene>
<dbReference type="InterPro" id="IPR043128">
    <property type="entry name" value="Rev_trsase/Diguanyl_cyclase"/>
</dbReference>
<keyword evidence="3" id="KW-1185">Reference proteome</keyword>
<dbReference type="GO" id="GO:0043709">
    <property type="term" value="P:cell adhesion involved in single-species biofilm formation"/>
    <property type="evidence" value="ECO:0007669"/>
    <property type="project" value="TreeGrafter"/>
</dbReference>
<evidence type="ECO:0000259" key="1">
    <source>
        <dbReference type="PROSITE" id="PS50887"/>
    </source>
</evidence>
<feature type="domain" description="GGDEF" evidence="1">
    <location>
        <begin position="1"/>
        <end position="129"/>
    </location>
</feature>
<dbReference type="FunFam" id="3.30.70.270:FF:000001">
    <property type="entry name" value="Diguanylate cyclase domain protein"/>
    <property type="match status" value="1"/>
</dbReference>